<gene>
    <name evidence="2" type="ORF">CGL56_10840</name>
</gene>
<evidence type="ECO:0000256" key="1">
    <source>
        <dbReference type="SAM" id="Phobius"/>
    </source>
</evidence>
<sequence>MSHLPIVLGVVATLLIFAGAVLTIQPDYGSSLSSYLLGAGVVTFLAGVVVFFCQEEAPFAEQ</sequence>
<feature type="transmembrane region" description="Helical" evidence="1">
    <location>
        <begin position="33"/>
        <end position="53"/>
    </location>
</feature>
<dbReference type="Proteomes" id="UP000226437">
    <property type="component" value="Unassembled WGS sequence"/>
</dbReference>
<keyword evidence="1" id="KW-1133">Transmembrane helix</keyword>
<dbReference type="AlphaFoldDB" id="A0A2G0CE09"/>
<proteinExistence type="predicted"/>
<dbReference type="EMBL" id="PDLO01000004">
    <property type="protein sequence ID" value="PHK98195.1"/>
    <property type="molecule type" value="Genomic_DNA"/>
</dbReference>
<evidence type="ECO:0000313" key="3">
    <source>
        <dbReference type="Proteomes" id="UP000226437"/>
    </source>
</evidence>
<name>A0A2G0CE09_9BACT</name>
<organism evidence="2 3">
    <name type="scientific">Neolewinella marina</name>
    <dbReference type="NCBI Taxonomy" id="438751"/>
    <lineage>
        <taxon>Bacteria</taxon>
        <taxon>Pseudomonadati</taxon>
        <taxon>Bacteroidota</taxon>
        <taxon>Saprospiria</taxon>
        <taxon>Saprospirales</taxon>
        <taxon>Lewinellaceae</taxon>
        <taxon>Neolewinella</taxon>
    </lineage>
</organism>
<accession>A0A2G0CE09</accession>
<keyword evidence="1" id="KW-0472">Membrane</keyword>
<reference evidence="2 3" key="1">
    <citation type="submission" date="2017-10" db="EMBL/GenBank/DDBJ databases">
        <title>The draft genome sequence of Lewinella marina KCTC 32374.</title>
        <authorList>
            <person name="Wang K."/>
        </authorList>
    </citation>
    <scope>NUCLEOTIDE SEQUENCE [LARGE SCALE GENOMIC DNA]</scope>
    <source>
        <strain evidence="2 3">MKG-38</strain>
    </source>
</reference>
<keyword evidence="1" id="KW-0812">Transmembrane</keyword>
<evidence type="ECO:0000313" key="2">
    <source>
        <dbReference type="EMBL" id="PHK98195.1"/>
    </source>
</evidence>
<dbReference type="RefSeq" id="WP_099106582.1">
    <property type="nucleotide sequence ID" value="NZ_JAATJF010000004.1"/>
</dbReference>
<comment type="caution">
    <text evidence="2">The sequence shown here is derived from an EMBL/GenBank/DDBJ whole genome shotgun (WGS) entry which is preliminary data.</text>
</comment>
<keyword evidence="3" id="KW-1185">Reference proteome</keyword>
<protein>
    <submittedName>
        <fullName evidence="2">Uncharacterized protein</fullName>
    </submittedName>
</protein>